<dbReference type="InterPro" id="IPR050645">
    <property type="entry name" value="Histidine_acid_phosphatase"/>
</dbReference>
<dbReference type="SUPFAM" id="SSF53254">
    <property type="entry name" value="Phosphoglycerate mutase-like"/>
    <property type="match status" value="1"/>
</dbReference>
<keyword evidence="2" id="KW-0378">Hydrolase</keyword>
<evidence type="ECO:0000256" key="1">
    <source>
        <dbReference type="ARBA" id="ARBA00005375"/>
    </source>
</evidence>
<feature type="region of interest" description="Disordered" evidence="3">
    <location>
        <begin position="185"/>
        <end position="208"/>
    </location>
</feature>
<evidence type="ECO:0000256" key="2">
    <source>
        <dbReference type="ARBA" id="ARBA00022801"/>
    </source>
</evidence>
<dbReference type="PANTHER" id="PTHR11567:SF110">
    <property type="entry name" value="2-PHOSPHOXYLOSE PHOSPHATASE 1"/>
    <property type="match status" value="1"/>
</dbReference>
<accession>A0ABD3N222</accession>
<keyword evidence="5" id="KW-1185">Reference proteome</keyword>
<dbReference type="GO" id="GO:0016787">
    <property type="term" value="F:hydrolase activity"/>
    <property type="evidence" value="ECO:0007669"/>
    <property type="project" value="UniProtKB-KW"/>
</dbReference>
<reference evidence="4 5" key="1">
    <citation type="submission" date="2024-10" db="EMBL/GenBank/DDBJ databases">
        <title>Updated reference genomes for cyclostephanoid diatoms.</title>
        <authorList>
            <person name="Roberts W.R."/>
            <person name="Alverson A.J."/>
        </authorList>
    </citation>
    <scope>NUCLEOTIDE SEQUENCE [LARGE SCALE GENOMIC DNA]</scope>
    <source>
        <strain evidence="4 5">AJA232-27</strain>
    </source>
</reference>
<dbReference type="Pfam" id="PF00328">
    <property type="entry name" value="His_Phos_2"/>
    <property type="match status" value="2"/>
</dbReference>
<dbReference type="InterPro" id="IPR000560">
    <property type="entry name" value="His_Pase_clade-2"/>
</dbReference>
<sequence length="675" mass="76132">MMAMMMLPTRRRGGVVIVTSSFNNCVMHRRLRPQHHFRYTKRRYHQHELGSSAHIIMDDSTGTNNHQHLHDPLTNGGTIVGLWCFHRHGDRAPNRYLGSPQYLTAEATHWTSRIPTLADAHDQLSKYFPPLIHPNQNSGVYLDVTRNPFGYLTYRGMDQMREVGQKFRRRYERFGFQCERGSGATSTAATATSDADASNSSTSGDGNNSQQYSFLDHWDIKAYSTNYLRTVMSVQCFLDGLIGKYPQPNHNSDDGNNNSNNCKRQIYAGGGLKRYYMDIGEYERCVHLDRPTWTTSADMTRTNAMSTDDTAGDDNYQIPVQVRDKEIDTLNMFDKYPEMMNGLVKDVIATERFQRIDLSAKPLADELSTYLPGLRGAPQAFGGTPSQINWIHANDHFVCRKAHSIPLSADFSDNMGGNHHHYHHHWDEMKEENEQIENKLASLAVPVCSHLAWRFREWYSCPRLLSAIAGPPCREVLNGMIEVANHLGPNDRRPFVLYSCHDVTLLALLYAIGTDFLVSGEDCGGAQMQNGGGDGEETHSNMTAGTVRKGTTRCSWRWWPAYSSTIAFELVKLDHEQQSAWGLDDQYVIRVVLNGDAMRLIPRMSIEDEGILREQSLSSRQVFGETTTGGKCKMMRLSDFDQVIRVFEEAGDHVVSSIFPQESSCSTGKIGVEGG</sequence>
<gene>
    <name evidence="4" type="ORF">ACHAWU_005864</name>
</gene>
<dbReference type="EMBL" id="JALLBG020000046">
    <property type="protein sequence ID" value="KAL3770037.1"/>
    <property type="molecule type" value="Genomic_DNA"/>
</dbReference>
<dbReference type="Proteomes" id="UP001530293">
    <property type="component" value="Unassembled WGS sequence"/>
</dbReference>
<dbReference type="InterPro" id="IPR029033">
    <property type="entry name" value="His_PPase_superfam"/>
</dbReference>
<evidence type="ECO:0000256" key="3">
    <source>
        <dbReference type="SAM" id="MobiDB-lite"/>
    </source>
</evidence>
<name>A0ABD3N222_9STRA</name>
<dbReference type="AlphaFoldDB" id="A0ABD3N222"/>
<dbReference type="Gene3D" id="3.40.50.1240">
    <property type="entry name" value="Phosphoglycerate mutase-like"/>
    <property type="match status" value="1"/>
</dbReference>
<comment type="similarity">
    <text evidence="1">Belongs to the histidine acid phosphatase family.</text>
</comment>
<dbReference type="PANTHER" id="PTHR11567">
    <property type="entry name" value="ACID PHOSPHATASE-RELATED"/>
    <property type="match status" value="1"/>
</dbReference>
<organism evidence="4 5">
    <name type="scientific">Discostella pseudostelligera</name>
    <dbReference type="NCBI Taxonomy" id="259834"/>
    <lineage>
        <taxon>Eukaryota</taxon>
        <taxon>Sar</taxon>
        <taxon>Stramenopiles</taxon>
        <taxon>Ochrophyta</taxon>
        <taxon>Bacillariophyta</taxon>
        <taxon>Coscinodiscophyceae</taxon>
        <taxon>Thalassiosirophycidae</taxon>
        <taxon>Stephanodiscales</taxon>
        <taxon>Stephanodiscaceae</taxon>
        <taxon>Discostella</taxon>
    </lineage>
</organism>
<protein>
    <submittedName>
        <fullName evidence="4">Uncharacterized protein</fullName>
    </submittedName>
</protein>
<proteinExistence type="inferred from homology"/>
<evidence type="ECO:0000313" key="4">
    <source>
        <dbReference type="EMBL" id="KAL3770037.1"/>
    </source>
</evidence>
<comment type="caution">
    <text evidence="4">The sequence shown here is derived from an EMBL/GenBank/DDBJ whole genome shotgun (WGS) entry which is preliminary data.</text>
</comment>
<evidence type="ECO:0000313" key="5">
    <source>
        <dbReference type="Proteomes" id="UP001530293"/>
    </source>
</evidence>